<dbReference type="PANTHER" id="PTHR43150:SF2">
    <property type="entry name" value="HYPERKINETIC, ISOFORM M"/>
    <property type="match status" value="1"/>
</dbReference>
<dbReference type="SUPFAM" id="SSF51430">
    <property type="entry name" value="NAD(P)-linked oxidoreductase"/>
    <property type="match status" value="1"/>
</dbReference>
<evidence type="ECO:0000313" key="6">
    <source>
        <dbReference type="Proteomes" id="UP001061958"/>
    </source>
</evidence>
<reference evidence="5" key="1">
    <citation type="journal article" date="2022" name="Proc. Natl. Acad. Sci. U.S.A.">
        <title>Life cycle and functional genomics of the unicellular red alga Galdieria for elucidating algal and plant evolution and industrial use.</title>
        <authorList>
            <person name="Hirooka S."/>
            <person name="Itabashi T."/>
            <person name="Ichinose T.M."/>
            <person name="Onuma R."/>
            <person name="Fujiwara T."/>
            <person name="Yamashita S."/>
            <person name="Jong L.W."/>
            <person name="Tomita R."/>
            <person name="Iwane A.H."/>
            <person name="Miyagishima S.Y."/>
        </authorList>
    </citation>
    <scope>NUCLEOTIDE SEQUENCE</scope>
    <source>
        <strain evidence="5">NBRC 102759</strain>
    </source>
</reference>
<accession>A0A9C7PRB2</accession>
<comment type="similarity">
    <text evidence="1">Belongs to the shaker potassium channel beta subunit family.</text>
</comment>
<dbReference type="InterPro" id="IPR023210">
    <property type="entry name" value="NADP_OxRdtase_dom"/>
</dbReference>
<dbReference type="Proteomes" id="UP001061958">
    <property type="component" value="Unassembled WGS sequence"/>
</dbReference>
<comment type="caution">
    <text evidence="5">The sequence shown here is derived from an EMBL/GenBank/DDBJ whole genome shotgun (WGS) entry which is preliminary data.</text>
</comment>
<dbReference type="InterPro" id="IPR005399">
    <property type="entry name" value="K_chnl_volt-dep_bsu_KCNAB-rel"/>
</dbReference>
<feature type="domain" description="NADP-dependent oxidoreductase" evidence="4">
    <location>
        <begin position="28"/>
        <end position="337"/>
    </location>
</feature>
<dbReference type="InterPro" id="IPR036812">
    <property type="entry name" value="NAD(P)_OxRdtase_dom_sf"/>
</dbReference>
<evidence type="ECO:0000259" key="4">
    <source>
        <dbReference type="Pfam" id="PF00248"/>
    </source>
</evidence>
<proteinExistence type="inferred from homology"/>
<reference evidence="5" key="2">
    <citation type="submission" date="2022-01" db="EMBL/GenBank/DDBJ databases">
        <authorList>
            <person name="Hirooka S."/>
            <person name="Miyagishima S.Y."/>
        </authorList>
    </citation>
    <scope>NUCLEOTIDE SEQUENCE</scope>
    <source>
        <strain evidence="5">NBRC 102759</strain>
    </source>
</reference>
<dbReference type="Gene3D" id="3.20.20.100">
    <property type="entry name" value="NADP-dependent oxidoreductase domain"/>
    <property type="match status" value="1"/>
</dbReference>
<evidence type="ECO:0000313" key="5">
    <source>
        <dbReference type="EMBL" id="GJQ09288.1"/>
    </source>
</evidence>
<dbReference type="AlphaFoldDB" id="A0A9C7PRB2"/>
<dbReference type="EMBL" id="BQMJ01000007">
    <property type="protein sequence ID" value="GJQ09288.1"/>
    <property type="molecule type" value="Genomic_DNA"/>
</dbReference>
<sequence>MFPVNIVKTKNMIYNPLGHSGLLVSRFSFGSWVTFSEQVDADTAYLLMKRAYELGCNFFDNAENYAAGEAEKIMGYAFQRGVQEGIWSREDLVFSTKIFFGSKGELDSVNSKGLTRKHVIEGLGASLQRMGFEYVDIVFCHRPDPLTPIEETVRALNYVIEQGMAFYWGTSEWSAQEITEACRVADLYNLIRPIAEQPQYNMFHRRRVEIEYQPLYRDYGLGTTVWSPLSWGILTGKYSGKIVPAGSRLSLEKYKFFHSRAFSERIWQLEKTDALKPLAQELGCSVAQLALAWCACNPSVSTVITGATKVEQVEENFHSIYIIPKLNSSYLKRIDEIIGTKPELSAEIKAARKVRGMER</sequence>
<keyword evidence="2" id="KW-0521">NADP</keyword>
<organism evidence="5 6">
    <name type="scientific">Galdieria partita</name>
    <dbReference type="NCBI Taxonomy" id="83374"/>
    <lineage>
        <taxon>Eukaryota</taxon>
        <taxon>Rhodophyta</taxon>
        <taxon>Bangiophyceae</taxon>
        <taxon>Galdieriales</taxon>
        <taxon>Galdieriaceae</taxon>
        <taxon>Galdieria</taxon>
    </lineage>
</organism>
<keyword evidence="3" id="KW-0560">Oxidoreductase</keyword>
<dbReference type="PANTHER" id="PTHR43150">
    <property type="entry name" value="HYPERKINETIC, ISOFORM M"/>
    <property type="match status" value="1"/>
</dbReference>
<evidence type="ECO:0000256" key="1">
    <source>
        <dbReference type="ARBA" id="ARBA00006515"/>
    </source>
</evidence>
<dbReference type="PRINTS" id="PR01577">
    <property type="entry name" value="KCNABCHANNEL"/>
</dbReference>
<gene>
    <name evidence="5" type="ORF">GpartN1_g1079.t1</name>
</gene>
<protein>
    <recommendedName>
        <fullName evidence="4">NADP-dependent oxidoreductase domain-containing protein</fullName>
    </recommendedName>
</protein>
<name>A0A9C7PRB2_9RHOD</name>
<evidence type="ECO:0000256" key="3">
    <source>
        <dbReference type="ARBA" id="ARBA00023002"/>
    </source>
</evidence>
<keyword evidence="6" id="KW-1185">Reference proteome</keyword>
<dbReference type="GO" id="GO:0016491">
    <property type="term" value="F:oxidoreductase activity"/>
    <property type="evidence" value="ECO:0007669"/>
    <property type="project" value="UniProtKB-KW"/>
</dbReference>
<dbReference type="CDD" id="cd19143">
    <property type="entry name" value="AKR_AKR6C1_2"/>
    <property type="match status" value="1"/>
</dbReference>
<dbReference type="Pfam" id="PF00248">
    <property type="entry name" value="Aldo_ket_red"/>
    <property type="match status" value="1"/>
</dbReference>
<evidence type="ECO:0000256" key="2">
    <source>
        <dbReference type="ARBA" id="ARBA00022857"/>
    </source>
</evidence>
<dbReference type="OrthoDB" id="2310150at2759"/>